<comment type="caution">
    <text evidence="2">The sequence shown here is derived from an EMBL/GenBank/DDBJ whole genome shotgun (WGS) entry which is preliminary data.</text>
</comment>
<dbReference type="InterPro" id="IPR025906">
    <property type="entry name" value="YjfB_motility"/>
</dbReference>
<dbReference type="RefSeq" id="WP_354221403.1">
    <property type="nucleotide sequence ID" value="NZ_JBEPMX010000014.1"/>
</dbReference>
<proteinExistence type="predicted"/>
<dbReference type="Pfam" id="PF14070">
    <property type="entry name" value="YjfB_motility"/>
    <property type="match status" value="1"/>
</dbReference>
<gene>
    <name evidence="2" type="ORF">ABID56_002365</name>
</gene>
<evidence type="ECO:0000313" key="3">
    <source>
        <dbReference type="Proteomes" id="UP001549167"/>
    </source>
</evidence>
<evidence type="ECO:0008006" key="4">
    <source>
        <dbReference type="Google" id="ProtNLM"/>
    </source>
</evidence>
<dbReference type="Proteomes" id="UP001549167">
    <property type="component" value="Unassembled WGS sequence"/>
</dbReference>
<sequence>MDVAGASIAMSTMQAKQQFSMGMANEVKQQMEQQGDAFNKLVESSQVPSHPSLGHNVDLKG</sequence>
<evidence type="ECO:0000256" key="1">
    <source>
        <dbReference type="SAM" id="MobiDB-lite"/>
    </source>
</evidence>
<organism evidence="2 3">
    <name type="scientific">Alkalibacillus flavidus</name>
    <dbReference type="NCBI Taxonomy" id="546021"/>
    <lineage>
        <taxon>Bacteria</taxon>
        <taxon>Bacillati</taxon>
        <taxon>Bacillota</taxon>
        <taxon>Bacilli</taxon>
        <taxon>Bacillales</taxon>
        <taxon>Bacillaceae</taxon>
        <taxon>Alkalibacillus</taxon>
    </lineage>
</organism>
<protein>
    <recommendedName>
        <fullName evidence="4">Motility protein</fullName>
    </recommendedName>
</protein>
<evidence type="ECO:0000313" key="2">
    <source>
        <dbReference type="EMBL" id="MET3684239.1"/>
    </source>
</evidence>
<feature type="region of interest" description="Disordered" evidence="1">
    <location>
        <begin position="28"/>
        <end position="61"/>
    </location>
</feature>
<accession>A0ABV2KXC7</accession>
<reference evidence="2 3" key="1">
    <citation type="submission" date="2024-06" db="EMBL/GenBank/DDBJ databases">
        <title>Genomic Encyclopedia of Type Strains, Phase IV (KMG-IV): sequencing the most valuable type-strain genomes for metagenomic binning, comparative biology and taxonomic classification.</title>
        <authorList>
            <person name="Goeker M."/>
        </authorList>
    </citation>
    <scope>NUCLEOTIDE SEQUENCE [LARGE SCALE GENOMIC DNA]</scope>
    <source>
        <strain evidence="2 3">DSM 23520</strain>
    </source>
</reference>
<name>A0ABV2KXC7_9BACI</name>
<keyword evidence="3" id="KW-1185">Reference proteome</keyword>
<dbReference type="EMBL" id="JBEPMX010000014">
    <property type="protein sequence ID" value="MET3684239.1"/>
    <property type="molecule type" value="Genomic_DNA"/>
</dbReference>